<keyword evidence="2" id="KW-1185">Reference proteome</keyword>
<dbReference type="Proteomes" id="UP000005602">
    <property type="component" value="Unassembled WGS sequence"/>
</dbReference>
<proteinExistence type="predicted"/>
<reference evidence="1" key="2">
    <citation type="submission" date="2013-09" db="EMBL/GenBank/DDBJ databases">
        <title>Draft genome sequence of Streptococcus infantarius subsp. infantarius ATCC BAA-102.</title>
        <authorList>
            <person name="Sudarsanam P."/>
            <person name="Ley R."/>
            <person name="Guruge J."/>
            <person name="Turnbaugh P.J."/>
            <person name="Mahowald M."/>
            <person name="Liep D."/>
            <person name="Gordon J."/>
        </authorList>
    </citation>
    <scope>NUCLEOTIDE SEQUENCE</scope>
    <source>
        <strain evidence="1">ATCC BAA-102</strain>
    </source>
</reference>
<dbReference type="EMBL" id="ABJK02000022">
    <property type="protein sequence ID" value="EDT46750.1"/>
    <property type="molecule type" value="Genomic_DNA"/>
</dbReference>
<name>A0ABM9XBY1_9STRE</name>
<evidence type="ECO:0000313" key="2">
    <source>
        <dbReference type="Proteomes" id="UP000005602"/>
    </source>
</evidence>
<gene>
    <name evidence="1" type="ORF">STRINF_01754</name>
</gene>
<evidence type="ECO:0000313" key="1">
    <source>
        <dbReference type="EMBL" id="EDT46750.1"/>
    </source>
</evidence>
<accession>A0ABM9XBY1</accession>
<comment type="caution">
    <text evidence="1">The sequence shown here is derived from an EMBL/GenBank/DDBJ whole genome shotgun (WGS) entry which is preliminary data.</text>
</comment>
<sequence>MKKLILIVNEYRAELLGLFWLYNHDNIAESIAFINQMGL</sequence>
<reference evidence="1" key="1">
    <citation type="submission" date="2008-03" db="EMBL/GenBank/DDBJ databases">
        <authorList>
            <person name="Fulton L."/>
            <person name="Clifton S."/>
            <person name="Fulton B."/>
            <person name="Xu J."/>
            <person name="Minx P."/>
            <person name="Pepin K.H."/>
            <person name="Johnson M."/>
            <person name="Thiruvilangam P."/>
            <person name="Bhonagiri V."/>
            <person name="Nash W.E."/>
            <person name="Mardis E.R."/>
            <person name="Wilson R.K."/>
        </authorList>
    </citation>
    <scope>NUCLEOTIDE SEQUENCE [LARGE SCALE GENOMIC DNA]</scope>
    <source>
        <strain evidence="1">ATCC BAA-102</strain>
    </source>
</reference>
<organism evidence="1 2">
    <name type="scientific">Streptococcus infantarius subsp. infantarius ATCC BAA-102</name>
    <dbReference type="NCBI Taxonomy" id="471872"/>
    <lineage>
        <taxon>Bacteria</taxon>
        <taxon>Bacillati</taxon>
        <taxon>Bacillota</taxon>
        <taxon>Bacilli</taxon>
        <taxon>Lactobacillales</taxon>
        <taxon>Streptococcaceae</taxon>
        <taxon>Streptococcus</taxon>
    </lineage>
</organism>
<protein>
    <submittedName>
        <fullName evidence="1">Uncharacterized protein</fullName>
    </submittedName>
</protein>